<dbReference type="VEuPathDB" id="VectorBase:ASIC003391"/>
<reference evidence="2" key="2">
    <citation type="submission" date="2020-05" db="UniProtKB">
        <authorList>
            <consortium name="EnsemblMetazoa"/>
        </authorList>
    </citation>
    <scope>IDENTIFICATION</scope>
</reference>
<organism evidence="1">
    <name type="scientific">Anopheles sinensis</name>
    <name type="common">Mosquito</name>
    <dbReference type="NCBI Taxonomy" id="74873"/>
    <lineage>
        <taxon>Eukaryota</taxon>
        <taxon>Metazoa</taxon>
        <taxon>Ecdysozoa</taxon>
        <taxon>Arthropoda</taxon>
        <taxon>Hexapoda</taxon>
        <taxon>Insecta</taxon>
        <taxon>Pterygota</taxon>
        <taxon>Neoptera</taxon>
        <taxon>Endopterygota</taxon>
        <taxon>Diptera</taxon>
        <taxon>Nematocera</taxon>
        <taxon>Culicoidea</taxon>
        <taxon>Culicidae</taxon>
        <taxon>Anophelinae</taxon>
        <taxon>Anopheles</taxon>
    </lineage>
</organism>
<accession>A0A084VE78</accession>
<proteinExistence type="predicted"/>
<evidence type="ECO:0000313" key="3">
    <source>
        <dbReference type="Proteomes" id="UP000030765"/>
    </source>
</evidence>
<dbReference type="EMBL" id="ATLV01012252">
    <property type="status" value="NOT_ANNOTATED_CDS"/>
    <property type="molecule type" value="Genomic_DNA"/>
</dbReference>
<dbReference type="EMBL" id="KE524775">
    <property type="protein sequence ID" value="KFB36272.1"/>
    <property type="molecule type" value="Genomic_DNA"/>
</dbReference>
<keyword evidence="3" id="KW-1185">Reference proteome</keyword>
<sequence>MHSIGECLGWRNVDNHQTVPEAKLTGLKKHPDRELSNMRSIGRRGFCWTEKKEKTTKKERIPSSQHPTYTLWCNQDERRRSGRFETVRQMANEPVSASGLHPEVVLNNLFVSAVGPENEARKFARPVENLPGGTLLR</sequence>
<dbReference type="Proteomes" id="UP000030765">
    <property type="component" value="Unassembled WGS sequence"/>
</dbReference>
<protein>
    <submittedName>
        <fullName evidence="1 2">F0F1 ATP synthase subunit gamma</fullName>
    </submittedName>
</protein>
<evidence type="ECO:0000313" key="1">
    <source>
        <dbReference type="EMBL" id="KFB36272.1"/>
    </source>
</evidence>
<dbReference type="EnsemblMetazoa" id="ASIC003391-RA">
    <property type="protein sequence ID" value="ASIC003391-PA"/>
    <property type="gene ID" value="ASIC003391"/>
</dbReference>
<evidence type="ECO:0000313" key="2">
    <source>
        <dbReference type="EnsemblMetazoa" id="ASIC003391-PA"/>
    </source>
</evidence>
<name>A0A084VE78_ANOSI</name>
<dbReference type="AlphaFoldDB" id="A0A084VE78"/>
<gene>
    <name evidence="1" type="ORF">ZHAS_00003391</name>
</gene>
<reference evidence="1 3" key="1">
    <citation type="journal article" date="2014" name="BMC Genomics">
        <title>Genome sequence of Anopheles sinensis provides insight into genetics basis of mosquito competence for malaria parasites.</title>
        <authorList>
            <person name="Zhou D."/>
            <person name="Zhang D."/>
            <person name="Ding G."/>
            <person name="Shi L."/>
            <person name="Hou Q."/>
            <person name="Ye Y."/>
            <person name="Xu Y."/>
            <person name="Zhou H."/>
            <person name="Xiong C."/>
            <person name="Li S."/>
            <person name="Yu J."/>
            <person name="Hong S."/>
            <person name="Yu X."/>
            <person name="Zou P."/>
            <person name="Chen C."/>
            <person name="Chang X."/>
            <person name="Wang W."/>
            <person name="Lv Y."/>
            <person name="Sun Y."/>
            <person name="Ma L."/>
            <person name="Shen B."/>
            <person name="Zhu C."/>
        </authorList>
    </citation>
    <scope>NUCLEOTIDE SEQUENCE [LARGE SCALE GENOMIC DNA]</scope>
</reference>